<dbReference type="AlphaFoldDB" id="A0A6L2L9H4"/>
<evidence type="ECO:0000256" key="1">
    <source>
        <dbReference type="SAM" id="Coils"/>
    </source>
</evidence>
<evidence type="ECO:0008006" key="3">
    <source>
        <dbReference type="Google" id="ProtNLM"/>
    </source>
</evidence>
<gene>
    <name evidence="2" type="ORF">Tci_029475</name>
</gene>
<reference evidence="2" key="1">
    <citation type="journal article" date="2019" name="Sci. Rep.">
        <title>Draft genome of Tanacetum cinerariifolium, the natural source of mosquito coil.</title>
        <authorList>
            <person name="Yamashiro T."/>
            <person name="Shiraishi A."/>
            <person name="Satake H."/>
            <person name="Nakayama K."/>
        </authorList>
    </citation>
    <scope>NUCLEOTIDE SEQUENCE</scope>
</reference>
<evidence type="ECO:0000313" key="2">
    <source>
        <dbReference type="EMBL" id="GEU57497.1"/>
    </source>
</evidence>
<name>A0A6L2L9H4_TANCI</name>
<feature type="coiled-coil region" evidence="1">
    <location>
        <begin position="200"/>
        <end position="285"/>
    </location>
</feature>
<sequence length="298" mass="34125">MANLEFCYTHNMVTYLLKTEGSKGFHQIVDFLNSSHIKYSLTENFTIYTSLIQQFWQTAAANTLDTGEVQITAIIDGKVKLVSEASIRMHLKLEDSDGGSMIEEIDQDAEVYLVTPTQVNTQGEAQSHKRQLENQLGVFSATKVLAEVAKFHTYTRRRRTISTASASMPVSTAGMVDKGKAIMQESEPELTTTKLQRRQERASYEAAVRLQEQLDEEERQRIARVHVEANSFNVEEWEDIQATIEDNKELALRIQVEEREKYSEAEKARLLIKLMNERNKQFSQQGVEERRNKPMTQA</sequence>
<dbReference type="EMBL" id="BKCJ010003841">
    <property type="protein sequence ID" value="GEU57497.1"/>
    <property type="molecule type" value="Genomic_DNA"/>
</dbReference>
<protein>
    <recommendedName>
        <fullName evidence="3">Xylulose kinase-1</fullName>
    </recommendedName>
</protein>
<organism evidence="2">
    <name type="scientific">Tanacetum cinerariifolium</name>
    <name type="common">Dalmatian daisy</name>
    <name type="synonym">Chrysanthemum cinerariifolium</name>
    <dbReference type="NCBI Taxonomy" id="118510"/>
    <lineage>
        <taxon>Eukaryota</taxon>
        <taxon>Viridiplantae</taxon>
        <taxon>Streptophyta</taxon>
        <taxon>Embryophyta</taxon>
        <taxon>Tracheophyta</taxon>
        <taxon>Spermatophyta</taxon>
        <taxon>Magnoliopsida</taxon>
        <taxon>eudicotyledons</taxon>
        <taxon>Gunneridae</taxon>
        <taxon>Pentapetalae</taxon>
        <taxon>asterids</taxon>
        <taxon>campanulids</taxon>
        <taxon>Asterales</taxon>
        <taxon>Asteraceae</taxon>
        <taxon>Asteroideae</taxon>
        <taxon>Anthemideae</taxon>
        <taxon>Anthemidinae</taxon>
        <taxon>Tanacetum</taxon>
    </lineage>
</organism>
<accession>A0A6L2L9H4</accession>
<comment type="caution">
    <text evidence="2">The sequence shown here is derived from an EMBL/GenBank/DDBJ whole genome shotgun (WGS) entry which is preliminary data.</text>
</comment>
<proteinExistence type="predicted"/>
<keyword evidence="1" id="KW-0175">Coiled coil</keyword>